<protein>
    <submittedName>
        <fullName evidence="1">Uncharacterized protein</fullName>
    </submittedName>
</protein>
<sequence length="111" mass="12671">MPKSQKYACLTLTSSASLCGDNVKSRPRGPPLDNAIVLQPRIHKMVQNAYTSPSFQPPWVTSITITKRFTAELHDHETSLNTKNIGNNYMSLWCRVDWCGWLLYKPLFQQS</sequence>
<reference evidence="1 2" key="1">
    <citation type="submission" date="2019-03" db="EMBL/GenBank/DDBJ databases">
        <title>First draft genome of Liparis tanakae, snailfish: a comprehensive survey of snailfish specific genes.</title>
        <authorList>
            <person name="Kim W."/>
            <person name="Song I."/>
            <person name="Jeong J.-H."/>
            <person name="Kim D."/>
            <person name="Kim S."/>
            <person name="Ryu S."/>
            <person name="Song J.Y."/>
            <person name="Lee S.K."/>
        </authorList>
    </citation>
    <scope>NUCLEOTIDE SEQUENCE [LARGE SCALE GENOMIC DNA]</scope>
    <source>
        <tissue evidence="1">Muscle</tissue>
    </source>
</reference>
<dbReference type="Proteomes" id="UP000314294">
    <property type="component" value="Unassembled WGS sequence"/>
</dbReference>
<gene>
    <name evidence="1" type="ORF">EYF80_027302</name>
</gene>
<keyword evidence="2" id="KW-1185">Reference proteome</keyword>
<accession>A0A4Z2H9J8</accession>
<proteinExistence type="predicted"/>
<dbReference type="AlphaFoldDB" id="A0A4Z2H9J8"/>
<name>A0A4Z2H9J8_9TELE</name>
<organism evidence="1 2">
    <name type="scientific">Liparis tanakae</name>
    <name type="common">Tanaka's snailfish</name>
    <dbReference type="NCBI Taxonomy" id="230148"/>
    <lineage>
        <taxon>Eukaryota</taxon>
        <taxon>Metazoa</taxon>
        <taxon>Chordata</taxon>
        <taxon>Craniata</taxon>
        <taxon>Vertebrata</taxon>
        <taxon>Euteleostomi</taxon>
        <taxon>Actinopterygii</taxon>
        <taxon>Neopterygii</taxon>
        <taxon>Teleostei</taxon>
        <taxon>Neoteleostei</taxon>
        <taxon>Acanthomorphata</taxon>
        <taxon>Eupercaria</taxon>
        <taxon>Perciformes</taxon>
        <taxon>Cottioidei</taxon>
        <taxon>Cottales</taxon>
        <taxon>Liparidae</taxon>
        <taxon>Liparis</taxon>
    </lineage>
</organism>
<evidence type="ECO:0000313" key="2">
    <source>
        <dbReference type="Proteomes" id="UP000314294"/>
    </source>
</evidence>
<dbReference type="EMBL" id="SRLO01000292">
    <property type="protein sequence ID" value="TNN62499.1"/>
    <property type="molecule type" value="Genomic_DNA"/>
</dbReference>
<evidence type="ECO:0000313" key="1">
    <source>
        <dbReference type="EMBL" id="TNN62499.1"/>
    </source>
</evidence>
<comment type="caution">
    <text evidence="1">The sequence shown here is derived from an EMBL/GenBank/DDBJ whole genome shotgun (WGS) entry which is preliminary data.</text>
</comment>